<dbReference type="Proteomes" id="UP000095286">
    <property type="component" value="Unplaced"/>
</dbReference>
<sequence>MNKFIITSILVVLISSALASPIKNLEEQKHKEMDPKTKALLTKIHGVFFIVAWFFFVVNGVNYLRYYKPMFDDKSLFGQKVWFNIHRIFNFIAVGLMIIGTIVIFIAHEFRWTGPRVGGGSYNSNGKALHALFGILAVGLAVVQVVNSFLRCAPGDKNSLRYIFNWSHRILGIASLLLAVATISLAAKFFGNHFVPNSAPLTVLYVFYGFFIGCIFVNELSTRYQYHNLLMTSLVTFIIASLVTVTWITALIVQ</sequence>
<evidence type="ECO:0000313" key="1">
    <source>
        <dbReference type="Proteomes" id="UP000095286"/>
    </source>
</evidence>
<organism evidence="1 2">
    <name type="scientific">Rhabditophanes sp. KR3021</name>
    <dbReference type="NCBI Taxonomy" id="114890"/>
    <lineage>
        <taxon>Eukaryota</taxon>
        <taxon>Metazoa</taxon>
        <taxon>Ecdysozoa</taxon>
        <taxon>Nematoda</taxon>
        <taxon>Chromadorea</taxon>
        <taxon>Rhabditida</taxon>
        <taxon>Tylenchina</taxon>
        <taxon>Panagrolaimomorpha</taxon>
        <taxon>Strongyloidoidea</taxon>
        <taxon>Alloionematidae</taxon>
        <taxon>Rhabditophanes</taxon>
    </lineage>
</organism>
<accession>A0AC35U298</accession>
<name>A0AC35U298_9BILA</name>
<protein>
    <submittedName>
        <fullName evidence="2">Cytochrome b561 domain-containing protein</fullName>
    </submittedName>
</protein>
<dbReference type="WBParaSite" id="RSKR_0000691800.1">
    <property type="protein sequence ID" value="RSKR_0000691800.1"/>
    <property type="gene ID" value="RSKR_0000691800"/>
</dbReference>
<reference evidence="2" key="1">
    <citation type="submission" date="2016-11" db="UniProtKB">
        <authorList>
            <consortium name="WormBaseParasite"/>
        </authorList>
    </citation>
    <scope>IDENTIFICATION</scope>
    <source>
        <strain evidence="2">KR3021</strain>
    </source>
</reference>
<proteinExistence type="predicted"/>
<evidence type="ECO:0000313" key="2">
    <source>
        <dbReference type="WBParaSite" id="RSKR_0000691800.1"/>
    </source>
</evidence>